<dbReference type="Pfam" id="PF00505">
    <property type="entry name" value="HMG_box"/>
    <property type="match status" value="1"/>
</dbReference>
<feature type="non-terminal residue" evidence="5">
    <location>
        <position position="81"/>
    </location>
</feature>
<dbReference type="Gene3D" id="1.10.30.10">
    <property type="entry name" value="High mobility group box domain"/>
    <property type="match status" value="1"/>
</dbReference>
<dbReference type="SUPFAM" id="SSF47095">
    <property type="entry name" value="HMG-box"/>
    <property type="match status" value="1"/>
</dbReference>
<feature type="region of interest" description="Disordered" evidence="3">
    <location>
        <begin position="1"/>
        <end position="22"/>
    </location>
</feature>
<dbReference type="STRING" id="933084.A0A067QDE9"/>
<evidence type="ECO:0000259" key="4">
    <source>
        <dbReference type="PROSITE" id="PS50118"/>
    </source>
</evidence>
<evidence type="ECO:0000313" key="6">
    <source>
        <dbReference type="Proteomes" id="UP000027265"/>
    </source>
</evidence>
<dbReference type="Proteomes" id="UP000027265">
    <property type="component" value="Unassembled WGS sequence"/>
</dbReference>
<feature type="compositionally biased region" description="Basic and acidic residues" evidence="3">
    <location>
        <begin position="56"/>
        <end position="73"/>
    </location>
</feature>
<feature type="DNA-binding region" description="HMG box" evidence="2">
    <location>
        <begin position="14"/>
        <end position="81"/>
    </location>
</feature>
<evidence type="ECO:0000313" key="5">
    <source>
        <dbReference type="EMBL" id="KDQ65093.1"/>
    </source>
</evidence>
<accession>A0A067QDE9</accession>
<sequence>KKRREKKEKDPNAPKRPPSSYLLFQNEIRKQISEQNPNMPNNEVLKHISAKWKQMTPDERESYETRAKSKKADYAAAKAAY</sequence>
<feature type="region of interest" description="Disordered" evidence="3">
    <location>
        <begin position="52"/>
        <end position="81"/>
    </location>
</feature>
<dbReference type="InterPro" id="IPR009071">
    <property type="entry name" value="HMG_box_dom"/>
</dbReference>
<dbReference type="OrthoDB" id="1919336at2759"/>
<reference evidence="6" key="1">
    <citation type="journal article" date="2014" name="Proc. Natl. Acad. Sci. U.S.A.">
        <title>Extensive sampling of basidiomycete genomes demonstrates inadequacy of the white-rot/brown-rot paradigm for wood decay fungi.</title>
        <authorList>
            <person name="Riley R."/>
            <person name="Salamov A.A."/>
            <person name="Brown D.W."/>
            <person name="Nagy L.G."/>
            <person name="Floudas D."/>
            <person name="Held B.W."/>
            <person name="Levasseur A."/>
            <person name="Lombard V."/>
            <person name="Morin E."/>
            <person name="Otillar R."/>
            <person name="Lindquist E.A."/>
            <person name="Sun H."/>
            <person name="LaButti K.M."/>
            <person name="Schmutz J."/>
            <person name="Jabbour D."/>
            <person name="Luo H."/>
            <person name="Baker S.E."/>
            <person name="Pisabarro A.G."/>
            <person name="Walton J.D."/>
            <person name="Blanchette R.A."/>
            <person name="Henrissat B."/>
            <person name="Martin F."/>
            <person name="Cullen D."/>
            <person name="Hibbett D.S."/>
            <person name="Grigoriev I.V."/>
        </authorList>
    </citation>
    <scope>NUCLEOTIDE SEQUENCE [LARGE SCALE GENOMIC DNA]</scope>
    <source>
        <strain evidence="6">MUCL 33604</strain>
    </source>
</reference>
<gene>
    <name evidence="5" type="ORF">JAAARDRAFT_96982</name>
</gene>
<proteinExistence type="predicted"/>
<keyword evidence="2" id="KW-0539">Nucleus</keyword>
<dbReference type="CDD" id="cd00084">
    <property type="entry name" value="HMG-box_SF"/>
    <property type="match status" value="1"/>
</dbReference>
<dbReference type="AlphaFoldDB" id="A0A067QDE9"/>
<dbReference type="HOGENOM" id="CLU_082854_10_3_1"/>
<dbReference type="InParanoid" id="A0A067QDE9"/>
<dbReference type="GO" id="GO:0005634">
    <property type="term" value="C:nucleus"/>
    <property type="evidence" value="ECO:0007669"/>
    <property type="project" value="UniProtKB-UniRule"/>
</dbReference>
<evidence type="ECO:0000256" key="1">
    <source>
        <dbReference type="ARBA" id="ARBA00023125"/>
    </source>
</evidence>
<dbReference type="GO" id="GO:0003677">
    <property type="term" value="F:DNA binding"/>
    <property type="evidence" value="ECO:0007669"/>
    <property type="project" value="UniProtKB-UniRule"/>
</dbReference>
<dbReference type="InterPro" id="IPR036910">
    <property type="entry name" value="HMG_box_dom_sf"/>
</dbReference>
<dbReference type="InterPro" id="IPR050342">
    <property type="entry name" value="HMGB"/>
</dbReference>
<protein>
    <recommendedName>
        <fullName evidence="4">HMG box domain-containing protein</fullName>
    </recommendedName>
</protein>
<dbReference type="PANTHER" id="PTHR48112:SF22">
    <property type="entry name" value="MITOCHONDRIAL TRANSCRIPTION FACTOR A, ISOFORM B"/>
    <property type="match status" value="1"/>
</dbReference>
<organism evidence="5 6">
    <name type="scientific">Jaapia argillacea MUCL 33604</name>
    <dbReference type="NCBI Taxonomy" id="933084"/>
    <lineage>
        <taxon>Eukaryota</taxon>
        <taxon>Fungi</taxon>
        <taxon>Dikarya</taxon>
        <taxon>Basidiomycota</taxon>
        <taxon>Agaricomycotina</taxon>
        <taxon>Agaricomycetes</taxon>
        <taxon>Agaricomycetidae</taxon>
        <taxon>Jaapiales</taxon>
        <taxon>Jaapiaceae</taxon>
        <taxon>Jaapia</taxon>
    </lineage>
</organism>
<dbReference type="FunCoup" id="A0A067QDE9">
    <property type="interactions" value="283"/>
</dbReference>
<dbReference type="PROSITE" id="PS50118">
    <property type="entry name" value="HMG_BOX_2"/>
    <property type="match status" value="1"/>
</dbReference>
<keyword evidence="1 2" id="KW-0238">DNA-binding</keyword>
<name>A0A067QDE9_9AGAM</name>
<dbReference type="EMBL" id="KL197709">
    <property type="protein sequence ID" value="KDQ65093.1"/>
    <property type="molecule type" value="Genomic_DNA"/>
</dbReference>
<feature type="non-terminal residue" evidence="5">
    <location>
        <position position="1"/>
    </location>
</feature>
<evidence type="ECO:0000256" key="2">
    <source>
        <dbReference type="PROSITE-ProRule" id="PRU00267"/>
    </source>
</evidence>
<feature type="domain" description="HMG box" evidence="4">
    <location>
        <begin position="14"/>
        <end position="81"/>
    </location>
</feature>
<dbReference type="SMART" id="SM00398">
    <property type="entry name" value="HMG"/>
    <property type="match status" value="1"/>
</dbReference>
<evidence type="ECO:0000256" key="3">
    <source>
        <dbReference type="SAM" id="MobiDB-lite"/>
    </source>
</evidence>
<dbReference type="PANTHER" id="PTHR48112">
    <property type="entry name" value="HIGH MOBILITY GROUP PROTEIN DSP1"/>
    <property type="match status" value="1"/>
</dbReference>
<keyword evidence="6" id="KW-1185">Reference proteome</keyword>